<organism evidence="2 3">
    <name type="scientific">Spirilliplanes yamanashiensis</name>
    <dbReference type="NCBI Taxonomy" id="42233"/>
    <lineage>
        <taxon>Bacteria</taxon>
        <taxon>Bacillati</taxon>
        <taxon>Actinomycetota</taxon>
        <taxon>Actinomycetes</taxon>
        <taxon>Micromonosporales</taxon>
        <taxon>Micromonosporaceae</taxon>
        <taxon>Spirilliplanes</taxon>
    </lineage>
</organism>
<sequence>MIGQWVRADFGVDLVAAEEVRLGSDHRARLWRGVTAGGDAYAVKLSGGGTAAGLVVAAHLAAHCVPGIAGPLAAGDGRAWSDRDGRRLSVVPWLAGARAVDGPMTAAHWRSLGRVLRAVHAAPPVPGLPREEHDHAAWWAVYERVAGRLPAPERMLGLLRGADALAARLRDRPRRDVVCHADPHVGNVLLDGDDGVWLLDFDDAMLAPAERDLMFFTGGVLGFAPVTAAAQEAFGDGYGPVAADPERIAYHQCVRALEDVLDFADRGEWSYLDGLHSPAGLVTVAEGSLRRAG</sequence>
<dbReference type="Proteomes" id="UP000652013">
    <property type="component" value="Unassembled WGS sequence"/>
</dbReference>
<evidence type="ECO:0000313" key="3">
    <source>
        <dbReference type="Proteomes" id="UP000652013"/>
    </source>
</evidence>
<gene>
    <name evidence="2" type="ORF">Sya03_48220</name>
</gene>
<dbReference type="Gene3D" id="1.10.510.10">
    <property type="entry name" value="Transferase(Phosphotransferase) domain 1"/>
    <property type="match status" value="1"/>
</dbReference>
<dbReference type="Pfam" id="PF01636">
    <property type="entry name" value="APH"/>
    <property type="match status" value="1"/>
</dbReference>
<evidence type="ECO:0000259" key="1">
    <source>
        <dbReference type="Pfam" id="PF01636"/>
    </source>
</evidence>
<dbReference type="InterPro" id="IPR002575">
    <property type="entry name" value="Aminoglycoside_PTrfase"/>
</dbReference>
<dbReference type="AlphaFoldDB" id="A0A8J3YCZ6"/>
<dbReference type="RefSeq" id="WP_203940679.1">
    <property type="nucleotide sequence ID" value="NZ_BAAAGJ010000005.1"/>
</dbReference>
<name>A0A8J3YCZ6_9ACTN</name>
<proteinExistence type="predicted"/>
<dbReference type="Gene3D" id="3.30.200.20">
    <property type="entry name" value="Phosphorylase Kinase, domain 1"/>
    <property type="match status" value="1"/>
</dbReference>
<dbReference type="InterPro" id="IPR011009">
    <property type="entry name" value="Kinase-like_dom_sf"/>
</dbReference>
<comment type="caution">
    <text evidence="2">The sequence shown here is derived from an EMBL/GenBank/DDBJ whole genome shotgun (WGS) entry which is preliminary data.</text>
</comment>
<dbReference type="SUPFAM" id="SSF56112">
    <property type="entry name" value="Protein kinase-like (PK-like)"/>
    <property type="match status" value="1"/>
</dbReference>
<dbReference type="EMBL" id="BOOY01000033">
    <property type="protein sequence ID" value="GIJ05470.1"/>
    <property type="molecule type" value="Genomic_DNA"/>
</dbReference>
<evidence type="ECO:0000313" key="2">
    <source>
        <dbReference type="EMBL" id="GIJ05470.1"/>
    </source>
</evidence>
<keyword evidence="3" id="KW-1185">Reference proteome</keyword>
<protein>
    <submittedName>
        <fullName evidence="2">Spectinomycin phosphotransferase</fullName>
    </submittedName>
</protein>
<accession>A0A8J3YCZ6</accession>
<reference evidence="2" key="1">
    <citation type="submission" date="2021-01" db="EMBL/GenBank/DDBJ databases">
        <title>Whole genome shotgun sequence of Spirilliplanes yamanashiensis NBRC 15828.</title>
        <authorList>
            <person name="Komaki H."/>
            <person name="Tamura T."/>
        </authorList>
    </citation>
    <scope>NUCLEOTIDE SEQUENCE</scope>
    <source>
        <strain evidence="2">NBRC 15828</strain>
    </source>
</reference>
<feature type="domain" description="Aminoglycoside phosphotransferase" evidence="1">
    <location>
        <begin position="56"/>
        <end position="249"/>
    </location>
</feature>